<feature type="chain" id="PRO_5007381142" description="SH3 domain-containing protein" evidence="1">
    <location>
        <begin position="27"/>
        <end position="122"/>
    </location>
</feature>
<accession>A0A090GUA1</accession>
<keyword evidence="1" id="KW-0732">Signal</keyword>
<dbReference type="EMBL" id="CCMZ01000076">
    <property type="protein sequence ID" value="CDX29092.1"/>
    <property type="molecule type" value="Genomic_DNA"/>
</dbReference>
<dbReference type="Proteomes" id="UP000046122">
    <property type="component" value="Unassembled WGS sequence"/>
</dbReference>
<evidence type="ECO:0008006" key="6">
    <source>
        <dbReference type="Google" id="ProtNLM"/>
    </source>
</evidence>
<keyword evidence="4" id="KW-1185">Reference proteome</keyword>
<reference evidence="4" key="1">
    <citation type="submission" date="2014-08" db="EMBL/GenBank/DDBJ databases">
        <authorList>
            <person name="Moulin L."/>
        </authorList>
    </citation>
    <scope>NUCLEOTIDE SEQUENCE [LARGE SCALE GENOMIC DNA]</scope>
</reference>
<name>A0A090GUA1_MESPL</name>
<protein>
    <recommendedName>
        <fullName evidence="6">SH3 domain-containing protein</fullName>
    </recommendedName>
</protein>
<reference evidence="3 5" key="2">
    <citation type="submission" date="2014-08" db="EMBL/GenBank/DDBJ databases">
        <authorList>
            <person name="Moulin Lionel"/>
        </authorList>
    </citation>
    <scope>NUCLEOTIDE SEQUENCE [LARGE SCALE GENOMIC DNA]</scope>
</reference>
<gene>
    <name evidence="2" type="ORF">MPL3356_90191</name>
    <name evidence="3" type="ORF">MPL3365_210043</name>
</gene>
<proteinExistence type="predicted"/>
<evidence type="ECO:0000313" key="4">
    <source>
        <dbReference type="Proteomes" id="UP000045285"/>
    </source>
</evidence>
<dbReference type="AlphaFoldDB" id="A0A090GUA1"/>
<feature type="signal peptide" evidence="1">
    <location>
        <begin position="1"/>
        <end position="26"/>
    </location>
</feature>
<evidence type="ECO:0000313" key="2">
    <source>
        <dbReference type="EMBL" id="CDX29092.1"/>
    </source>
</evidence>
<evidence type="ECO:0000313" key="3">
    <source>
        <dbReference type="EMBL" id="CDX55782.1"/>
    </source>
</evidence>
<dbReference type="Proteomes" id="UP000045285">
    <property type="component" value="Unassembled WGS sequence"/>
</dbReference>
<evidence type="ECO:0000313" key="5">
    <source>
        <dbReference type="Proteomes" id="UP000046122"/>
    </source>
</evidence>
<sequence>MKSCVSTAMSVAVLAAGLAFSSQSHATVFAAWQVAGVPFGDTLNARKYPSNASQKQAAYPNGTVLQMTGRCTGGVNLLDIVRQPQWKQRQAIRYRWCEVWHDPAQNGHFVTGWVYGKYIAPH</sequence>
<dbReference type="Gene3D" id="2.30.30.40">
    <property type="entry name" value="SH3 Domains"/>
    <property type="match status" value="1"/>
</dbReference>
<evidence type="ECO:0000256" key="1">
    <source>
        <dbReference type="SAM" id="SignalP"/>
    </source>
</evidence>
<organism evidence="3 5">
    <name type="scientific">Mesorhizobium plurifarium</name>
    <dbReference type="NCBI Taxonomy" id="69974"/>
    <lineage>
        <taxon>Bacteria</taxon>
        <taxon>Pseudomonadati</taxon>
        <taxon>Pseudomonadota</taxon>
        <taxon>Alphaproteobacteria</taxon>
        <taxon>Hyphomicrobiales</taxon>
        <taxon>Phyllobacteriaceae</taxon>
        <taxon>Mesorhizobium</taxon>
    </lineage>
</organism>
<dbReference type="EMBL" id="CCNE01000014">
    <property type="protein sequence ID" value="CDX55782.1"/>
    <property type="molecule type" value="Genomic_DNA"/>
</dbReference>
<dbReference type="STRING" id="69974.MPLDJ20_80306"/>